<accession>A0ABS3BC31</accession>
<dbReference type="PANTHER" id="PTHR43240:SF20">
    <property type="entry name" value="MEDIUM_LONG-CHAIN ACYL-COA THIOESTERASE YIGI"/>
    <property type="match status" value="1"/>
</dbReference>
<evidence type="ECO:0000256" key="4">
    <source>
        <dbReference type="ARBA" id="ARBA00038381"/>
    </source>
</evidence>
<comment type="catalytic activity">
    <reaction evidence="3">
        <text>a long-chain fatty acyl-CoA + H2O = a long-chain fatty acid + CoA + H(+)</text>
        <dbReference type="Rhea" id="RHEA:67680"/>
        <dbReference type="ChEBI" id="CHEBI:15377"/>
        <dbReference type="ChEBI" id="CHEBI:15378"/>
        <dbReference type="ChEBI" id="CHEBI:57287"/>
        <dbReference type="ChEBI" id="CHEBI:57560"/>
        <dbReference type="ChEBI" id="CHEBI:83139"/>
    </reaction>
</comment>
<evidence type="ECO:0000259" key="8">
    <source>
        <dbReference type="Pfam" id="PF03061"/>
    </source>
</evidence>
<gene>
    <name evidence="9" type="ORF">JYP53_04600</name>
</gene>
<sequence>MSDVNLLAENEGLSGFRDVLGFSLTEWKEGQVVIEAPVSGQHMNRNGFVHGGVVSSLLDSAAGLAGTFCPVPGHIRRCSTISLNTQFMAPVQSGVMIATARQLSRGRKIFFVEASVTCNGILVATAQGSFRYIFGGEHEQGVPVQ</sequence>
<comment type="catalytic activity">
    <reaction evidence="2">
        <text>a fatty acyl-CoA + H2O = a fatty acid + CoA + H(+)</text>
        <dbReference type="Rhea" id="RHEA:16781"/>
        <dbReference type="ChEBI" id="CHEBI:15377"/>
        <dbReference type="ChEBI" id="CHEBI:15378"/>
        <dbReference type="ChEBI" id="CHEBI:28868"/>
        <dbReference type="ChEBI" id="CHEBI:57287"/>
        <dbReference type="ChEBI" id="CHEBI:77636"/>
        <dbReference type="EC" id="3.1.2.20"/>
    </reaction>
</comment>
<reference evidence="9 10" key="1">
    <citation type="submission" date="2021-02" db="EMBL/GenBank/DDBJ databases">
        <title>PHA producing bacteria isolated from coastal sediment in Guangdong, Shenzhen.</title>
        <authorList>
            <person name="Zheng W."/>
            <person name="Yu S."/>
            <person name="Huang Y."/>
        </authorList>
    </citation>
    <scope>NUCLEOTIDE SEQUENCE [LARGE SCALE GENOMIC DNA]</scope>
    <source>
        <strain evidence="9 10">TN21-5</strain>
    </source>
</reference>
<evidence type="ECO:0000256" key="2">
    <source>
        <dbReference type="ARBA" id="ARBA00035880"/>
    </source>
</evidence>
<dbReference type="InterPro" id="IPR006683">
    <property type="entry name" value="Thioestr_dom"/>
</dbReference>
<dbReference type="EMBL" id="JAFKDB010000008">
    <property type="protein sequence ID" value="MBN7769184.1"/>
    <property type="molecule type" value="Genomic_DNA"/>
</dbReference>
<dbReference type="NCBIfam" id="TIGR00369">
    <property type="entry name" value="unchar_dom_1"/>
    <property type="match status" value="1"/>
</dbReference>
<comment type="catalytic activity">
    <reaction evidence="7">
        <text>a medium-chain fatty acyl-CoA + H2O = a medium-chain fatty acid + CoA + H(+)</text>
        <dbReference type="Rhea" id="RHEA:68184"/>
        <dbReference type="ChEBI" id="CHEBI:15377"/>
        <dbReference type="ChEBI" id="CHEBI:15378"/>
        <dbReference type="ChEBI" id="CHEBI:57287"/>
        <dbReference type="ChEBI" id="CHEBI:59558"/>
        <dbReference type="ChEBI" id="CHEBI:90546"/>
    </reaction>
</comment>
<dbReference type="InterPro" id="IPR029069">
    <property type="entry name" value="HotDog_dom_sf"/>
</dbReference>
<keyword evidence="1" id="KW-0378">Hydrolase</keyword>
<dbReference type="EC" id="3.1.2.20" evidence="5"/>
<comment type="similarity">
    <text evidence="4">Belongs to the YigI thioesterase family.</text>
</comment>
<feature type="domain" description="Thioesterase" evidence="8">
    <location>
        <begin position="46"/>
        <end position="119"/>
    </location>
</feature>
<dbReference type="SUPFAM" id="SSF54637">
    <property type="entry name" value="Thioesterase/thiol ester dehydrase-isomerase"/>
    <property type="match status" value="1"/>
</dbReference>
<dbReference type="InterPro" id="IPR003736">
    <property type="entry name" value="PAAI_dom"/>
</dbReference>
<dbReference type="Pfam" id="PF03061">
    <property type="entry name" value="4HBT"/>
    <property type="match status" value="1"/>
</dbReference>
<dbReference type="Gene3D" id="3.10.129.10">
    <property type="entry name" value="Hotdog Thioesterase"/>
    <property type="match status" value="1"/>
</dbReference>
<evidence type="ECO:0000313" key="9">
    <source>
        <dbReference type="EMBL" id="MBN7769184.1"/>
    </source>
</evidence>
<proteinExistence type="inferred from homology"/>
<evidence type="ECO:0000256" key="6">
    <source>
        <dbReference type="ARBA" id="ARBA00040062"/>
    </source>
</evidence>
<evidence type="ECO:0000256" key="7">
    <source>
        <dbReference type="ARBA" id="ARBA00048062"/>
    </source>
</evidence>
<dbReference type="CDD" id="cd03443">
    <property type="entry name" value="PaaI_thioesterase"/>
    <property type="match status" value="1"/>
</dbReference>
<dbReference type="Proteomes" id="UP000664344">
    <property type="component" value="Unassembled WGS sequence"/>
</dbReference>
<comment type="caution">
    <text evidence="9">The sequence shown here is derived from an EMBL/GenBank/DDBJ whole genome shotgun (WGS) entry which is preliminary data.</text>
</comment>
<evidence type="ECO:0000256" key="3">
    <source>
        <dbReference type="ARBA" id="ARBA00036002"/>
    </source>
</evidence>
<evidence type="ECO:0000256" key="1">
    <source>
        <dbReference type="ARBA" id="ARBA00022801"/>
    </source>
</evidence>
<evidence type="ECO:0000256" key="5">
    <source>
        <dbReference type="ARBA" id="ARBA00038894"/>
    </source>
</evidence>
<organism evidence="9 10">
    <name type="scientific">Marinobacter daepoensis</name>
    <dbReference type="NCBI Taxonomy" id="262077"/>
    <lineage>
        <taxon>Bacteria</taxon>
        <taxon>Pseudomonadati</taxon>
        <taxon>Pseudomonadota</taxon>
        <taxon>Gammaproteobacteria</taxon>
        <taxon>Pseudomonadales</taxon>
        <taxon>Marinobacteraceae</taxon>
        <taxon>Marinobacter</taxon>
    </lineage>
</organism>
<protein>
    <recommendedName>
        <fullName evidence="6">Medium/long-chain acyl-CoA thioesterase YigI</fullName>
        <ecNumber evidence="5">3.1.2.20</ecNumber>
    </recommendedName>
</protein>
<dbReference type="PANTHER" id="PTHR43240">
    <property type="entry name" value="1,4-DIHYDROXY-2-NAPHTHOYL-COA THIOESTERASE 1"/>
    <property type="match status" value="1"/>
</dbReference>
<name>A0ABS3BC31_9GAMM</name>
<evidence type="ECO:0000313" key="10">
    <source>
        <dbReference type="Proteomes" id="UP000664344"/>
    </source>
</evidence>
<keyword evidence="10" id="KW-1185">Reference proteome</keyword>